<dbReference type="Proteomes" id="UP000077173">
    <property type="component" value="Unassembled WGS sequence"/>
</dbReference>
<dbReference type="GeneID" id="32585550"/>
<keyword evidence="3" id="KW-1185">Reference proteome</keyword>
<comment type="caution">
    <text evidence="2">The sequence shown here is derived from an EMBL/GenBank/DDBJ whole genome shotgun (WGS) entry which is preliminary data.</text>
</comment>
<protein>
    <recommendedName>
        <fullName evidence="4">DUF3175 domain-containing protein</fullName>
    </recommendedName>
</protein>
<feature type="region of interest" description="Disordered" evidence="1">
    <location>
        <begin position="1"/>
        <end position="54"/>
    </location>
</feature>
<proteinExistence type="predicted"/>
<evidence type="ECO:0000313" key="3">
    <source>
        <dbReference type="Proteomes" id="UP000077173"/>
    </source>
</evidence>
<feature type="compositionally biased region" description="Basic residues" evidence="1">
    <location>
        <begin position="1"/>
        <end position="23"/>
    </location>
</feature>
<evidence type="ECO:0008006" key="4">
    <source>
        <dbReference type="Google" id="ProtNLM"/>
    </source>
</evidence>
<evidence type="ECO:0000256" key="1">
    <source>
        <dbReference type="SAM" id="MobiDB-lite"/>
    </source>
</evidence>
<reference evidence="2 3" key="1">
    <citation type="submission" date="2016-02" db="EMBL/GenBank/DDBJ databases">
        <title>Draft genome sequence of the strain BR 10247T Bradyrhizobium neotropicale isolated from nodules of Centrolobium paraense.</title>
        <authorList>
            <person name="Simoes-Araujo J.L."/>
            <person name="Barauna A.C."/>
            <person name="Silva K."/>
            <person name="Zilli J.E."/>
        </authorList>
    </citation>
    <scope>NUCLEOTIDE SEQUENCE [LARGE SCALE GENOMIC DNA]</scope>
    <source>
        <strain evidence="2 3">BR 10247</strain>
    </source>
</reference>
<dbReference type="Pfam" id="PF11373">
    <property type="entry name" value="DUF3175"/>
    <property type="match status" value="1"/>
</dbReference>
<name>A0A176Z9D0_9BRAD</name>
<gene>
    <name evidence="2" type="ORF">AXW67_10775</name>
</gene>
<feature type="compositionally biased region" description="Basic residues" evidence="1">
    <location>
        <begin position="31"/>
        <end position="46"/>
    </location>
</feature>
<dbReference type="EMBL" id="LSEF01000047">
    <property type="protein sequence ID" value="OAF17261.1"/>
    <property type="molecule type" value="Genomic_DNA"/>
</dbReference>
<dbReference type="InterPro" id="IPR021513">
    <property type="entry name" value="Phage_RSL1_Orf186"/>
</dbReference>
<sequence length="130" mass="14822">MAQVRKTTHSRKSGARKTTRRTKTSTARRSTSARKSTKRAAPKRWSQRVTKESDALDLKRGVFKQTSPTKIAASLKRSAEHSSRRKTGAYRSALSMLTFYINRAGRTLPKTQRTRLEKAKVELKRAFGRE</sequence>
<accession>A0A176Z9D0</accession>
<dbReference type="AlphaFoldDB" id="A0A176Z9D0"/>
<evidence type="ECO:0000313" key="2">
    <source>
        <dbReference type="EMBL" id="OAF17261.1"/>
    </source>
</evidence>
<dbReference type="RefSeq" id="WP_082907905.1">
    <property type="nucleotide sequence ID" value="NZ_LSEF01000047.1"/>
</dbReference>
<organism evidence="2 3">
    <name type="scientific">Bradyrhizobium neotropicale</name>
    <dbReference type="NCBI Taxonomy" id="1497615"/>
    <lineage>
        <taxon>Bacteria</taxon>
        <taxon>Pseudomonadati</taxon>
        <taxon>Pseudomonadota</taxon>
        <taxon>Alphaproteobacteria</taxon>
        <taxon>Hyphomicrobiales</taxon>
        <taxon>Nitrobacteraceae</taxon>
        <taxon>Bradyrhizobium</taxon>
    </lineage>
</organism>